<organism evidence="3 4">
    <name type="scientific">Cohaesibacter marisflavi</name>
    <dbReference type="NCBI Taxonomy" id="655353"/>
    <lineage>
        <taxon>Bacteria</taxon>
        <taxon>Pseudomonadati</taxon>
        <taxon>Pseudomonadota</taxon>
        <taxon>Alphaproteobacteria</taxon>
        <taxon>Hyphomicrobiales</taxon>
        <taxon>Cohaesibacteraceae</taxon>
    </lineage>
</organism>
<evidence type="ECO:0000256" key="2">
    <source>
        <dbReference type="SAM" id="SignalP"/>
    </source>
</evidence>
<dbReference type="EMBL" id="FOVR01000002">
    <property type="protein sequence ID" value="SFN91700.1"/>
    <property type="molecule type" value="Genomic_DNA"/>
</dbReference>
<dbReference type="SUPFAM" id="SSF53850">
    <property type="entry name" value="Periplasmic binding protein-like II"/>
    <property type="match status" value="1"/>
</dbReference>
<dbReference type="PANTHER" id="PTHR42779">
    <property type="entry name" value="PROTEIN YNJB"/>
    <property type="match status" value="1"/>
</dbReference>
<gene>
    <name evidence="3" type="ORF">SAMN04488056_102393</name>
</gene>
<evidence type="ECO:0000313" key="3">
    <source>
        <dbReference type="EMBL" id="SFN91700.1"/>
    </source>
</evidence>
<dbReference type="OrthoDB" id="3239593at2"/>
<proteinExistence type="predicted"/>
<dbReference type="PANTHER" id="PTHR42779:SF1">
    <property type="entry name" value="PROTEIN YNJB"/>
    <property type="match status" value="1"/>
</dbReference>
<keyword evidence="4" id="KW-1185">Reference proteome</keyword>
<dbReference type="Pfam" id="PF13416">
    <property type="entry name" value="SBP_bac_8"/>
    <property type="match status" value="1"/>
</dbReference>
<dbReference type="PIRSF" id="PIRSF029172">
    <property type="entry name" value="UCP029172_ABC_sbc_YnjB"/>
    <property type="match status" value="1"/>
</dbReference>
<dbReference type="Proteomes" id="UP000199236">
    <property type="component" value="Unassembled WGS sequence"/>
</dbReference>
<keyword evidence="2" id="KW-0732">Signal</keyword>
<protein>
    <submittedName>
        <fullName evidence="3">Putative thiamine transport system substrate-binding protein</fullName>
    </submittedName>
</protein>
<dbReference type="AlphaFoldDB" id="A0A1I5CXH2"/>
<dbReference type="InterPro" id="IPR027020">
    <property type="entry name" value="YnjB"/>
</dbReference>
<feature type="chain" id="PRO_5011630467" evidence="2">
    <location>
        <begin position="47"/>
        <end position="429"/>
    </location>
</feature>
<accession>A0A1I5CXH2</accession>
<dbReference type="NCBIfam" id="NF008633">
    <property type="entry name" value="PRK11622.1"/>
    <property type="match status" value="1"/>
</dbReference>
<dbReference type="RefSeq" id="WP_090069784.1">
    <property type="nucleotide sequence ID" value="NZ_FOVR01000002.1"/>
</dbReference>
<reference evidence="3 4" key="1">
    <citation type="submission" date="2016-10" db="EMBL/GenBank/DDBJ databases">
        <authorList>
            <person name="de Groot N.N."/>
        </authorList>
    </citation>
    <scope>NUCLEOTIDE SEQUENCE [LARGE SCALE GENOMIC DNA]</scope>
    <source>
        <strain evidence="3 4">CGMCC 1.9157</strain>
    </source>
</reference>
<sequence length="429" mass="46635">MIARPLTAGYSKALITALPPRQTRLTVLKKAVLAAAFAALPSMVQAGAVNVKDWPAVLEKAKGQTVYFHAWGGADRINAYIDWAGAKVKGRYGVTIKHVKVGDTANVVSQIIAEKAAGKEDGGSVDLVWINGENFASLKEKGLLLPMSWAPDLPNYQFADVKGKPTLTTDFTVPTDGLESPWGMAQLSFYYDSAITKEVPKSATALLDWAKAHPGRFAYPKPPDFIGSTFLKQLALELADDPSVLSRPVTEENYKTVSDKLFAYLDALHPYLWREAKAFPDNVSSLKNLLADGEIEIAFTFNPGDASAAIANDELPDTVRSFTFEGGTIGNSHFVAIPFNANAKEGAMVLANFLLSPEAQARKQDPSIWGDPTVLDITSLPNEDKARFDALELGVATLKPEDFGPALPEPHASWMERLEKDWTSHYGVQ</sequence>
<evidence type="ECO:0000313" key="4">
    <source>
        <dbReference type="Proteomes" id="UP000199236"/>
    </source>
</evidence>
<name>A0A1I5CXH2_9HYPH</name>
<dbReference type="STRING" id="655353.SAMN04488056_102393"/>
<keyword evidence="1" id="KW-0574">Periplasm</keyword>
<dbReference type="InterPro" id="IPR006059">
    <property type="entry name" value="SBP"/>
</dbReference>
<evidence type="ECO:0000256" key="1">
    <source>
        <dbReference type="ARBA" id="ARBA00022764"/>
    </source>
</evidence>
<feature type="signal peptide" evidence="2">
    <location>
        <begin position="1"/>
        <end position="46"/>
    </location>
</feature>
<dbReference type="Gene3D" id="3.40.190.10">
    <property type="entry name" value="Periplasmic binding protein-like II"/>
    <property type="match status" value="2"/>
</dbReference>